<dbReference type="GO" id="GO:1990904">
    <property type="term" value="C:ribonucleoprotein complex"/>
    <property type="evidence" value="ECO:0007669"/>
    <property type="project" value="UniProtKB-KW"/>
</dbReference>
<dbReference type="GO" id="GO:0003735">
    <property type="term" value="F:structural constituent of ribosome"/>
    <property type="evidence" value="ECO:0007669"/>
    <property type="project" value="InterPro"/>
</dbReference>
<sequence length="137" mass="14483">MLSARSMFSAMRAAPRAPMPCRAPMSFVRPQQQSSFLGESMSSAAIVRPLSSRGALVVAAGFKTSMGCTISGKGSNKKRRNVSGYRARVETAAGRAILKARRAKGRKSEAGTLLPQQNQHDSASCPPGLAVQLSGQF</sequence>
<dbReference type="InterPro" id="IPR000271">
    <property type="entry name" value="Ribosomal_bL34"/>
</dbReference>
<keyword evidence="2" id="KW-0689">Ribosomal protein</keyword>
<name>A0A6A0AJ93_HAELA</name>
<dbReference type="NCBIfam" id="TIGR01030">
    <property type="entry name" value="rpmH_bact"/>
    <property type="match status" value="1"/>
</dbReference>
<comment type="caution">
    <text evidence="5">The sequence shown here is derived from an EMBL/GenBank/DDBJ whole genome shotgun (WGS) entry which is preliminary data.</text>
</comment>
<proteinExistence type="inferred from homology"/>
<evidence type="ECO:0008006" key="7">
    <source>
        <dbReference type="Google" id="ProtNLM"/>
    </source>
</evidence>
<dbReference type="AlphaFoldDB" id="A0A6A0AJ93"/>
<dbReference type="Gene3D" id="1.10.287.3980">
    <property type="match status" value="1"/>
</dbReference>
<gene>
    <name evidence="5" type="ORF">HaLaN_32308</name>
</gene>
<evidence type="ECO:0000313" key="5">
    <source>
        <dbReference type="EMBL" id="GFH32999.1"/>
    </source>
</evidence>
<dbReference type="Pfam" id="PF00468">
    <property type="entry name" value="Ribosomal_L34"/>
    <property type="match status" value="1"/>
</dbReference>
<accession>A0A6A0AJ93</accession>
<organism evidence="5 6">
    <name type="scientific">Haematococcus lacustris</name>
    <name type="common">Green alga</name>
    <name type="synonym">Haematococcus pluvialis</name>
    <dbReference type="NCBI Taxonomy" id="44745"/>
    <lineage>
        <taxon>Eukaryota</taxon>
        <taxon>Viridiplantae</taxon>
        <taxon>Chlorophyta</taxon>
        <taxon>core chlorophytes</taxon>
        <taxon>Chlorophyceae</taxon>
        <taxon>CS clade</taxon>
        <taxon>Chlamydomonadales</taxon>
        <taxon>Haematococcaceae</taxon>
        <taxon>Haematococcus</taxon>
    </lineage>
</organism>
<dbReference type="Proteomes" id="UP000485058">
    <property type="component" value="Unassembled WGS sequence"/>
</dbReference>
<comment type="similarity">
    <text evidence="1">Belongs to the bacterial ribosomal protein bL34 family.</text>
</comment>
<evidence type="ECO:0000256" key="4">
    <source>
        <dbReference type="SAM" id="MobiDB-lite"/>
    </source>
</evidence>
<dbReference type="GO" id="GO:0005840">
    <property type="term" value="C:ribosome"/>
    <property type="evidence" value="ECO:0007669"/>
    <property type="project" value="UniProtKB-KW"/>
</dbReference>
<keyword evidence="3" id="KW-0687">Ribonucleoprotein</keyword>
<keyword evidence="6" id="KW-1185">Reference proteome</keyword>
<evidence type="ECO:0000313" key="6">
    <source>
        <dbReference type="Proteomes" id="UP000485058"/>
    </source>
</evidence>
<reference evidence="5 6" key="1">
    <citation type="submission" date="2020-02" db="EMBL/GenBank/DDBJ databases">
        <title>Draft genome sequence of Haematococcus lacustris strain NIES-144.</title>
        <authorList>
            <person name="Morimoto D."/>
            <person name="Nakagawa S."/>
            <person name="Yoshida T."/>
            <person name="Sawayama S."/>
        </authorList>
    </citation>
    <scope>NUCLEOTIDE SEQUENCE [LARGE SCALE GENOMIC DNA]</scope>
    <source>
        <strain evidence="5 6">NIES-144</strain>
    </source>
</reference>
<evidence type="ECO:0000256" key="2">
    <source>
        <dbReference type="ARBA" id="ARBA00022980"/>
    </source>
</evidence>
<evidence type="ECO:0000256" key="3">
    <source>
        <dbReference type="ARBA" id="ARBA00023274"/>
    </source>
</evidence>
<dbReference type="EMBL" id="BLLF01007548">
    <property type="protein sequence ID" value="GFH32999.1"/>
    <property type="molecule type" value="Genomic_DNA"/>
</dbReference>
<feature type="region of interest" description="Disordered" evidence="4">
    <location>
        <begin position="100"/>
        <end position="127"/>
    </location>
</feature>
<dbReference type="GO" id="GO:0006412">
    <property type="term" value="P:translation"/>
    <property type="evidence" value="ECO:0007669"/>
    <property type="project" value="InterPro"/>
</dbReference>
<protein>
    <recommendedName>
        <fullName evidence="7">50S ribosomal protein L34</fullName>
    </recommendedName>
</protein>
<evidence type="ECO:0000256" key="1">
    <source>
        <dbReference type="ARBA" id="ARBA00010111"/>
    </source>
</evidence>